<dbReference type="PANTHER" id="PTHR31218">
    <property type="entry name" value="WAT1-RELATED PROTEIN"/>
    <property type="match status" value="1"/>
</dbReference>
<comment type="subcellular location">
    <subcellularLocation>
        <location evidence="1 6">Membrane</location>
        <topology evidence="1 6">Multi-pass membrane protein</topology>
    </subcellularLocation>
</comment>
<keyword evidence="3 6" id="KW-0812">Transmembrane</keyword>
<dbReference type="GO" id="GO:0016020">
    <property type="term" value="C:membrane"/>
    <property type="evidence" value="ECO:0007669"/>
    <property type="project" value="UniProtKB-SubCell"/>
</dbReference>
<comment type="similarity">
    <text evidence="2 6">Belongs to the drug/metabolite transporter (DMT) superfamily. Plant drug/metabolite exporter (P-DME) (TC 2.A.7.4) family.</text>
</comment>
<feature type="transmembrane region" description="Helical" evidence="6">
    <location>
        <begin position="43"/>
        <end position="62"/>
    </location>
</feature>
<dbReference type="InterPro" id="IPR000620">
    <property type="entry name" value="EamA_dom"/>
</dbReference>
<gene>
    <name evidence="9" type="ORF">POTOM_005939</name>
</gene>
<dbReference type="EMBL" id="JAAWWB010000002">
    <property type="protein sequence ID" value="KAG6789813.1"/>
    <property type="molecule type" value="Genomic_DNA"/>
</dbReference>
<evidence type="ECO:0000256" key="4">
    <source>
        <dbReference type="ARBA" id="ARBA00022989"/>
    </source>
</evidence>
<evidence type="ECO:0000259" key="8">
    <source>
        <dbReference type="Pfam" id="PF00892"/>
    </source>
</evidence>
<dbReference type="GO" id="GO:0022857">
    <property type="term" value="F:transmembrane transporter activity"/>
    <property type="evidence" value="ECO:0007669"/>
    <property type="project" value="InterPro"/>
</dbReference>
<dbReference type="Proteomes" id="UP000886885">
    <property type="component" value="Chromosome 1D"/>
</dbReference>
<feature type="domain" description="EamA" evidence="8">
    <location>
        <begin position="201"/>
        <end position="339"/>
    </location>
</feature>
<evidence type="ECO:0000256" key="2">
    <source>
        <dbReference type="ARBA" id="ARBA00007635"/>
    </source>
</evidence>
<reference evidence="9" key="1">
    <citation type="journal article" date="2020" name="bioRxiv">
        <title>Hybrid origin of Populus tomentosa Carr. identified through genome sequencing and phylogenomic analysis.</title>
        <authorList>
            <person name="An X."/>
            <person name="Gao K."/>
            <person name="Chen Z."/>
            <person name="Li J."/>
            <person name="Yang X."/>
            <person name="Yang X."/>
            <person name="Zhou J."/>
            <person name="Guo T."/>
            <person name="Zhao T."/>
            <person name="Huang S."/>
            <person name="Miao D."/>
            <person name="Khan W.U."/>
            <person name="Rao P."/>
            <person name="Ye M."/>
            <person name="Lei B."/>
            <person name="Liao W."/>
            <person name="Wang J."/>
            <person name="Ji L."/>
            <person name="Li Y."/>
            <person name="Guo B."/>
            <person name="Mustafa N.S."/>
            <person name="Li S."/>
            <person name="Yun Q."/>
            <person name="Keller S.R."/>
            <person name="Mao J."/>
            <person name="Zhang R."/>
            <person name="Strauss S.H."/>
        </authorList>
    </citation>
    <scope>NUCLEOTIDE SEQUENCE</scope>
    <source>
        <strain evidence="9">GM15</strain>
        <tissue evidence="9">Leaf</tissue>
    </source>
</reference>
<feature type="transmembrane region" description="Helical" evidence="6">
    <location>
        <begin position="230"/>
        <end position="250"/>
    </location>
</feature>
<name>A0A8X8ASP4_POPTO</name>
<feature type="region of interest" description="Disordered" evidence="7">
    <location>
        <begin position="347"/>
        <end position="380"/>
    </location>
</feature>
<sequence length="380" mass="42259">MACTCFGSVHPGIAMIFVQIVFGGINIFYKLVINDGMSIRVAVAYRLLFGAAFLCPIALIVERNKRPKLTWVVFFQIFFLALFGYGPAHGELFFFFQGINIPQFIPGKLKLNIHDICCSFVHLSPAFTYIVALLFRMETLSLNNARGIANVAGTAICIGGAMLLTFYKGIEINIWHTNINLLKYHHNHHQNTVGSTKQQMFGLAIALIACVFYAFWVILQAKINERYPCFYSSTALMSLMGSIQAIIYALCFERKWSDWKLVSNIRLISVIYLGFLASGLNITLMAWCIAKRGPLYVAIFNPLMLLVVALAGSLVFQEKLHLGSILGGVLIITGLYTVLWGKRKKAKNKNQPAVLPNNSDQESPEVAVTPQSEVSKDSAV</sequence>
<dbReference type="InterPro" id="IPR030184">
    <property type="entry name" value="WAT1-related"/>
</dbReference>
<evidence type="ECO:0000313" key="10">
    <source>
        <dbReference type="Proteomes" id="UP000886885"/>
    </source>
</evidence>
<feature type="transmembrane region" description="Helical" evidence="6">
    <location>
        <begin position="200"/>
        <end position="218"/>
    </location>
</feature>
<evidence type="ECO:0000256" key="5">
    <source>
        <dbReference type="ARBA" id="ARBA00023136"/>
    </source>
</evidence>
<feature type="transmembrane region" description="Helical" evidence="6">
    <location>
        <begin position="69"/>
        <end position="88"/>
    </location>
</feature>
<evidence type="ECO:0000256" key="6">
    <source>
        <dbReference type="RuleBase" id="RU363077"/>
    </source>
</evidence>
<evidence type="ECO:0000256" key="7">
    <source>
        <dbReference type="SAM" id="MobiDB-lite"/>
    </source>
</evidence>
<protein>
    <recommendedName>
        <fullName evidence="6">WAT1-related protein</fullName>
    </recommendedName>
</protein>
<evidence type="ECO:0000313" key="9">
    <source>
        <dbReference type="EMBL" id="KAG6789813.1"/>
    </source>
</evidence>
<accession>A0A8X8ASP4</accession>
<evidence type="ECO:0000256" key="3">
    <source>
        <dbReference type="ARBA" id="ARBA00022692"/>
    </source>
</evidence>
<proteinExistence type="inferred from homology"/>
<dbReference type="OrthoDB" id="1728340at2759"/>
<feature type="transmembrane region" description="Helical" evidence="6">
    <location>
        <begin position="295"/>
        <end position="316"/>
    </location>
</feature>
<feature type="transmembrane region" description="Helical" evidence="6">
    <location>
        <begin position="147"/>
        <end position="167"/>
    </location>
</feature>
<comment type="caution">
    <text evidence="9">The sequence shown here is derived from an EMBL/GenBank/DDBJ whole genome shotgun (WGS) entry which is preliminary data.</text>
</comment>
<feature type="transmembrane region" description="Helical" evidence="6">
    <location>
        <begin position="270"/>
        <end position="288"/>
    </location>
</feature>
<feature type="transmembrane region" description="Helical" evidence="6">
    <location>
        <begin position="113"/>
        <end position="135"/>
    </location>
</feature>
<feature type="transmembrane region" description="Helical" evidence="6">
    <location>
        <begin position="12"/>
        <end position="31"/>
    </location>
</feature>
<dbReference type="AlphaFoldDB" id="A0A8X8ASP4"/>
<keyword evidence="10" id="KW-1185">Reference proteome</keyword>
<keyword evidence="4 6" id="KW-1133">Transmembrane helix</keyword>
<evidence type="ECO:0000256" key="1">
    <source>
        <dbReference type="ARBA" id="ARBA00004141"/>
    </source>
</evidence>
<organism evidence="9 10">
    <name type="scientific">Populus tomentosa</name>
    <name type="common">Chinese white poplar</name>
    <dbReference type="NCBI Taxonomy" id="118781"/>
    <lineage>
        <taxon>Eukaryota</taxon>
        <taxon>Viridiplantae</taxon>
        <taxon>Streptophyta</taxon>
        <taxon>Embryophyta</taxon>
        <taxon>Tracheophyta</taxon>
        <taxon>Spermatophyta</taxon>
        <taxon>Magnoliopsida</taxon>
        <taxon>eudicotyledons</taxon>
        <taxon>Gunneridae</taxon>
        <taxon>Pentapetalae</taxon>
        <taxon>rosids</taxon>
        <taxon>fabids</taxon>
        <taxon>Malpighiales</taxon>
        <taxon>Salicaceae</taxon>
        <taxon>Saliceae</taxon>
        <taxon>Populus</taxon>
    </lineage>
</organism>
<keyword evidence="5 6" id="KW-0472">Membrane</keyword>
<feature type="transmembrane region" description="Helical" evidence="6">
    <location>
        <begin position="322"/>
        <end position="341"/>
    </location>
</feature>
<dbReference type="Pfam" id="PF00892">
    <property type="entry name" value="EamA"/>
    <property type="match status" value="1"/>
</dbReference>